<dbReference type="OrthoDB" id="4036068at2759"/>
<name>A7TE24_VANPO</name>
<dbReference type="KEGG" id="vpo:Kpol_1018p184"/>
<dbReference type="RefSeq" id="XP_001647502.1">
    <property type="nucleotide sequence ID" value="XM_001647452.1"/>
</dbReference>
<gene>
    <name evidence="1" type="ORF">Kpol_1018p184</name>
</gene>
<dbReference type="PhylomeDB" id="A7TE24"/>
<dbReference type="OMA" id="DYYWNLF"/>
<accession>A7TE24</accession>
<keyword evidence="2" id="KW-1185">Reference proteome</keyword>
<dbReference type="FunCoup" id="A7TE24">
    <property type="interactions" value="31"/>
</dbReference>
<proteinExistence type="predicted"/>
<dbReference type="eggNOG" id="ENOG502S6VE">
    <property type="taxonomic scope" value="Eukaryota"/>
</dbReference>
<dbReference type="EMBL" id="DS480378">
    <property type="protein sequence ID" value="EDO19644.1"/>
    <property type="molecule type" value="Genomic_DNA"/>
</dbReference>
<organism evidence="2">
    <name type="scientific">Vanderwaltozyma polyspora (strain ATCC 22028 / DSM 70294 / BCRC 21397 / CBS 2163 / NBRC 10782 / NRRL Y-8283 / UCD 57-17)</name>
    <name type="common">Kluyveromyces polysporus</name>
    <dbReference type="NCBI Taxonomy" id="436907"/>
    <lineage>
        <taxon>Eukaryota</taxon>
        <taxon>Fungi</taxon>
        <taxon>Dikarya</taxon>
        <taxon>Ascomycota</taxon>
        <taxon>Saccharomycotina</taxon>
        <taxon>Saccharomycetes</taxon>
        <taxon>Saccharomycetales</taxon>
        <taxon>Saccharomycetaceae</taxon>
        <taxon>Vanderwaltozyma</taxon>
    </lineage>
</organism>
<protein>
    <submittedName>
        <fullName evidence="1">Uncharacterized protein</fullName>
    </submittedName>
</protein>
<reference evidence="1 2" key="1">
    <citation type="journal article" date="2007" name="Proc. Natl. Acad. Sci. U.S.A.">
        <title>Independent sorting-out of thousands of duplicated gene pairs in two yeast species descended from a whole-genome duplication.</title>
        <authorList>
            <person name="Scannell D.R."/>
            <person name="Frank A.C."/>
            <person name="Conant G.C."/>
            <person name="Byrne K.P."/>
            <person name="Woolfit M."/>
            <person name="Wolfe K.H."/>
        </authorList>
    </citation>
    <scope>NUCLEOTIDE SEQUENCE [LARGE SCALE GENOMIC DNA]</scope>
    <source>
        <strain evidence="2">ATCC 22028 / DSM 70294 / BCRC 21397 / CBS 2163 / NBRC 10782 / NRRL Y-8283 / UCD 57-17</strain>
    </source>
</reference>
<dbReference type="AlphaFoldDB" id="A7TE24"/>
<sequence length="228" mass="26581">MKGKRVSSQLLKVLQAPGFVHSNNAKASELSNQLRKDLGGTLIRDRYNDHLKYSDSLVMFSWLPYEGTMNKHYYWDSFAKQNNRGTFFRQPIQSNEFEKEIQLPFLDSRTDYRLWFQDNMEIDNLNSILKSTLSNDKLQVECVGLNINARENGSSIAKHIQSLLIESTEKYKNIDYEKLLQIAKNKDIPDIDKSIKQFLLNLADLELSKPNLVQRNQWLLFTKNINST</sequence>
<dbReference type="Proteomes" id="UP000000267">
    <property type="component" value="Unassembled WGS sequence"/>
</dbReference>
<evidence type="ECO:0000313" key="1">
    <source>
        <dbReference type="EMBL" id="EDO19644.1"/>
    </source>
</evidence>
<evidence type="ECO:0000313" key="2">
    <source>
        <dbReference type="Proteomes" id="UP000000267"/>
    </source>
</evidence>
<dbReference type="GeneID" id="5548010"/>
<dbReference type="HOGENOM" id="CLU_090080_0_0_1"/>
<dbReference type="InParanoid" id="A7TE24"/>